<dbReference type="EMBL" id="JAAPAO010000092">
    <property type="protein sequence ID" value="KAF4673059.1"/>
    <property type="molecule type" value="Genomic_DNA"/>
</dbReference>
<accession>A0A7J6MN76</accession>
<organism evidence="2 3">
    <name type="scientific">Perkinsus chesapeaki</name>
    <name type="common">Clam parasite</name>
    <name type="synonym">Perkinsus andrewsi</name>
    <dbReference type="NCBI Taxonomy" id="330153"/>
    <lineage>
        <taxon>Eukaryota</taxon>
        <taxon>Sar</taxon>
        <taxon>Alveolata</taxon>
        <taxon>Perkinsozoa</taxon>
        <taxon>Perkinsea</taxon>
        <taxon>Perkinsida</taxon>
        <taxon>Perkinsidae</taxon>
        <taxon>Perkinsus</taxon>
    </lineage>
</organism>
<keyword evidence="3" id="KW-1185">Reference proteome</keyword>
<evidence type="ECO:0000313" key="2">
    <source>
        <dbReference type="EMBL" id="KAF4673059.1"/>
    </source>
</evidence>
<protein>
    <submittedName>
        <fullName evidence="2">Uncharacterized protein</fullName>
    </submittedName>
</protein>
<dbReference type="Proteomes" id="UP000591131">
    <property type="component" value="Unassembled WGS sequence"/>
</dbReference>
<sequence>MASSPTPPQSPRLPEVVEVNVDAALAKGEIRTGHKLKNWLAGKKDKTSDEEKPEKRHFFGKKKAQKGEITPIPEDEPKLDSPGEAPPADGIAKTWEPDSRENFKMRLSTAAAPIAVPEDKRVWLTHMHHYNTTFDGLEPGDRDFHRVTAILGPKKPKTVFEENGPCGAITLNAFSLKGVPRGILGGVRPYLMLHMACSGGKKRRAGRTARLMRYKKTREEYLCNESFVLHVYHPVTVLRLRVMLRRSALNMLGEDEVLDGLYCGRIKLSIRVDYLSKIDQICANFALPPEKLRHLPKYSPSSVYTSAMRIKELLWDKSFRDAFFEFKRVGRWDPEYLKVSVIPMVSWLAMCRWLPGNRLFGMINLLLVGIMARSYYRTKAKGRLQCLAGDKGDRDQAAVAQALIENISTIVPEKKKIGTSRRALDDLYGLPGFTKPAAVKDKKKQKNILKQNRNHRNLATGAVHGFTQAGGKITSGVAGVFANPVKGLQQDGAKGLIKGTALGLTGLVTGTVGGVAGAVAAVGAGAVNTGIALGRGTANVVGLGDECEDWSATESEESTDEEEVDDNADPLPEFQGSKSLGFVFFCSKFAPKDAQEGVRFLQRKMSKWIRITTEYTRILKWESDFAKSARLASIFLGLAIIGLVYPKAFGLIWSMVVVAARWLARPIIGLIGIELLTNGTRLPRTINRVIRGIMGVGACFGSPGLEKMKCFTPVDTKPEHIWQFDPHNNPDAFLEALKWRSKKAKQREEAS</sequence>
<feature type="compositionally biased region" description="Basic and acidic residues" evidence="1">
    <location>
        <begin position="42"/>
        <end position="57"/>
    </location>
</feature>
<comment type="caution">
    <text evidence="2">The sequence shown here is derived from an EMBL/GenBank/DDBJ whole genome shotgun (WGS) entry which is preliminary data.</text>
</comment>
<name>A0A7J6MN76_PERCH</name>
<gene>
    <name evidence="2" type="ORF">FOL47_011068</name>
</gene>
<dbReference type="AlphaFoldDB" id="A0A7J6MN76"/>
<reference evidence="2 3" key="1">
    <citation type="submission" date="2020-04" db="EMBL/GenBank/DDBJ databases">
        <title>Perkinsus chesapeaki whole genome sequence.</title>
        <authorList>
            <person name="Bogema D.R."/>
        </authorList>
    </citation>
    <scope>NUCLEOTIDE SEQUENCE [LARGE SCALE GENOMIC DNA]</scope>
    <source>
        <strain evidence="2">ATCC PRA-425</strain>
    </source>
</reference>
<evidence type="ECO:0000256" key="1">
    <source>
        <dbReference type="SAM" id="MobiDB-lite"/>
    </source>
</evidence>
<dbReference type="OrthoDB" id="439523at2759"/>
<evidence type="ECO:0000313" key="3">
    <source>
        <dbReference type="Proteomes" id="UP000591131"/>
    </source>
</evidence>
<proteinExistence type="predicted"/>
<feature type="region of interest" description="Disordered" evidence="1">
    <location>
        <begin position="38"/>
        <end position="98"/>
    </location>
</feature>